<evidence type="ECO:0000313" key="1">
    <source>
        <dbReference type="EMBL" id="RAL26343.1"/>
    </source>
</evidence>
<organism evidence="1 2">
    <name type="scientific">Thermoflavimicrobium daqui</name>
    <dbReference type="NCBI Taxonomy" id="2137476"/>
    <lineage>
        <taxon>Bacteria</taxon>
        <taxon>Bacillati</taxon>
        <taxon>Bacillota</taxon>
        <taxon>Bacilli</taxon>
        <taxon>Bacillales</taxon>
        <taxon>Thermoactinomycetaceae</taxon>
        <taxon>Thermoflavimicrobium</taxon>
    </lineage>
</organism>
<dbReference type="Proteomes" id="UP000251213">
    <property type="component" value="Unassembled WGS sequence"/>
</dbReference>
<protein>
    <submittedName>
        <fullName evidence="1">YlmC/YmxH family sporulation protein</fullName>
    </submittedName>
</protein>
<dbReference type="Gene3D" id="2.30.30.240">
    <property type="entry name" value="PRC-barrel domain"/>
    <property type="match status" value="1"/>
</dbReference>
<dbReference type="NCBIfam" id="TIGR02888">
    <property type="entry name" value="spore_YlmC_YmxH"/>
    <property type="match status" value="1"/>
</dbReference>
<dbReference type="AlphaFoldDB" id="A0A364K7S5"/>
<dbReference type="SUPFAM" id="SSF50346">
    <property type="entry name" value="PRC-barrel domain"/>
    <property type="match status" value="1"/>
</dbReference>
<dbReference type="EMBL" id="QJKK01000002">
    <property type="protein sequence ID" value="RAL26343.1"/>
    <property type="molecule type" value="Genomic_DNA"/>
</dbReference>
<dbReference type="PANTHER" id="PTHR40061:SF1">
    <property type="entry name" value="SPORULATION PROTEIN YLMC-RELATED"/>
    <property type="match status" value="1"/>
</dbReference>
<sequence>MRWSEFLNKECVDLISGEKLGNFSYSDLIIDPSTGSIQSICMPIRTSFFKKNITSLELSWHMIRKVGPEMVIIDSSIGKTGMR</sequence>
<dbReference type="InterPro" id="IPR014238">
    <property type="entry name" value="Spore_YlmC/YmxH"/>
</dbReference>
<dbReference type="RefSeq" id="WP_113658028.1">
    <property type="nucleotide sequence ID" value="NZ_KZ845664.1"/>
</dbReference>
<reference evidence="1 2" key="1">
    <citation type="submission" date="2018-06" db="EMBL/GenBank/DDBJ databases">
        <title>Thermoflavimicrobium daqus sp. nov., a thermophilic microbe isolated from Moutai-flavour Daqu.</title>
        <authorList>
            <person name="Wang X."/>
            <person name="Zhou H."/>
        </authorList>
    </citation>
    <scope>NUCLEOTIDE SEQUENCE [LARGE SCALE GENOMIC DNA]</scope>
    <source>
        <strain evidence="1 2">FBKL4.011</strain>
    </source>
</reference>
<proteinExistence type="predicted"/>
<name>A0A364K7S5_9BACL</name>
<accession>A0A364K7S5</accession>
<gene>
    <name evidence="1" type="ORF">DL897_04935</name>
</gene>
<reference evidence="1 2" key="2">
    <citation type="submission" date="2018-06" db="EMBL/GenBank/DDBJ databases">
        <authorList>
            <person name="Zhirakovskaya E."/>
        </authorList>
    </citation>
    <scope>NUCLEOTIDE SEQUENCE [LARGE SCALE GENOMIC DNA]</scope>
    <source>
        <strain evidence="1 2">FBKL4.011</strain>
    </source>
</reference>
<evidence type="ECO:0000313" key="2">
    <source>
        <dbReference type="Proteomes" id="UP000251213"/>
    </source>
</evidence>
<dbReference type="InterPro" id="IPR011033">
    <property type="entry name" value="PRC_barrel-like_sf"/>
</dbReference>
<dbReference type="OrthoDB" id="2468688at2"/>
<dbReference type="PANTHER" id="PTHR40061">
    <property type="entry name" value="SPORULATION PROTEIN YLMC-RELATED"/>
    <property type="match status" value="1"/>
</dbReference>
<comment type="caution">
    <text evidence="1">The sequence shown here is derived from an EMBL/GenBank/DDBJ whole genome shotgun (WGS) entry which is preliminary data.</text>
</comment>
<keyword evidence="2" id="KW-1185">Reference proteome</keyword>